<accession>A0A2D3T7J6</accession>
<name>A0A2D3T7J6_9ENTR</name>
<protein>
    <recommendedName>
        <fullName evidence="3">Lipoprotein</fullName>
    </recommendedName>
</protein>
<evidence type="ECO:0000313" key="2">
    <source>
        <dbReference type="Proteomes" id="UP000230008"/>
    </source>
</evidence>
<dbReference type="PROSITE" id="PS51257">
    <property type="entry name" value="PROKAR_LIPOPROTEIN"/>
    <property type="match status" value="1"/>
</dbReference>
<reference evidence="2" key="2">
    <citation type="submission" date="2017-11" db="EMBL/GenBank/DDBJ databases">
        <title>PacBio sequencing of new strain of the secondary endosymbiont Candidatus Hamiltonella defensa.</title>
        <authorList>
            <person name="Strand M.R."/>
            <person name="Oliver K."/>
        </authorList>
    </citation>
    <scope>NUCLEOTIDE SEQUENCE [LARGE SCALE GENOMIC DNA]</scope>
    <source>
        <strain evidence="2">A2C</strain>
        <plasmid evidence="2">phda2c.2</plasmid>
    </source>
</reference>
<sequence>MRQLIAILGVAILAGCASNTHEQKQQSQVVPAESDKPARVNRELSLAWDNMSRGGAALRQPGYIHVLGDGNVGATMNKAKDRSGAEKKTVGIKEQGDVNEAIKTFKSIRKGKGYSLYELSRWERYCDSGKGMDEHDWRFVEDEGETSIPKDVVTGCIPPTHTYQDYLNAWTHFCSSQAVTDADRRIVRESVRPYSVVNPCKALK</sequence>
<proteinExistence type="predicted"/>
<reference evidence="2" key="1">
    <citation type="submission" date="2016-10" db="EMBL/GenBank/DDBJ databases">
        <authorList>
            <person name="Chevignon G."/>
        </authorList>
    </citation>
    <scope>NUCLEOTIDE SEQUENCE [LARGE SCALE GENOMIC DNA]</scope>
    <source>
        <strain evidence="2">A2C</strain>
        <plasmid evidence="2">phda2c.2</plasmid>
    </source>
</reference>
<organism evidence="1 2">
    <name type="scientific">Candidatus Williamhamiltonella defendens</name>
    <dbReference type="NCBI Taxonomy" id="138072"/>
    <lineage>
        <taxon>Bacteria</taxon>
        <taxon>Pseudomonadati</taxon>
        <taxon>Pseudomonadota</taxon>
        <taxon>Gammaproteobacteria</taxon>
        <taxon>Enterobacterales</taxon>
        <taxon>Enterobacteriaceae</taxon>
        <taxon>aphid secondary symbionts</taxon>
        <taxon>Candidatus Williamhamiltonella</taxon>
    </lineage>
</organism>
<dbReference type="RefSeq" id="WP_100103815.1">
    <property type="nucleotide sequence ID" value="NZ_CAWNMT010000003.1"/>
</dbReference>
<dbReference type="Proteomes" id="UP000230008">
    <property type="component" value="Plasmid pHDA2C.2"/>
</dbReference>
<geneLocation type="plasmid" evidence="2">
    <name>phda2c.2</name>
</geneLocation>
<evidence type="ECO:0008006" key="3">
    <source>
        <dbReference type="Google" id="ProtNLM"/>
    </source>
</evidence>
<gene>
    <name evidence="1" type="ORF">BJP41_10360</name>
</gene>
<keyword evidence="1" id="KW-0614">Plasmid</keyword>
<dbReference type="EMBL" id="CP017608">
    <property type="protein sequence ID" value="ATW30866.1"/>
    <property type="molecule type" value="Genomic_DNA"/>
</dbReference>
<evidence type="ECO:0000313" key="1">
    <source>
        <dbReference type="EMBL" id="ATW30866.1"/>
    </source>
</evidence>
<dbReference type="AlphaFoldDB" id="A0A2D3T7J6"/>